<evidence type="ECO:0000256" key="3">
    <source>
        <dbReference type="ARBA" id="ARBA00023125"/>
    </source>
</evidence>
<dbReference type="Gene3D" id="2.60.120.10">
    <property type="entry name" value="Jelly Rolls"/>
    <property type="match status" value="1"/>
</dbReference>
<dbReference type="PROSITE" id="PS01124">
    <property type="entry name" value="HTH_ARAC_FAMILY_2"/>
    <property type="match status" value="1"/>
</dbReference>
<dbReference type="InterPro" id="IPR009057">
    <property type="entry name" value="Homeodomain-like_sf"/>
</dbReference>
<evidence type="ECO:0000256" key="2">
    <source>
        <dbReference type="ARBA" id="ARBA00023015"/>
    </source>
</evidence>
<dbReference type="InterPro" id="IPR014710">
    <property type="entry name" value="RmlC-like_jellyroll"/>
</dbReference>
<sequence length="240" mass="26936">MQLHSERLLHPKQHLTPWHQHPHGQIYLLTQGMMAMETERQQWAMTSGSIGWLPPQCRHQAQACGNVAGWSLYLPLALCGKLPPRPQLIQASALVQALVERIAGFPVATLTGAQRRMLQVLFDEMQGEQQQALQLPLPQDARLLKIARALLDDPANARRQDEWASWAGLSVRNLSRLFVTQTGIGFARWRQQARVIRSLEALSRGEPIAAVAADVGYDNVSAYIAAFRQRFGVTPGMYFR</sequence>
<keyword evidence="1" id="KW-0678">Repressor</keyword>
<dbReference type="Pfam" id="PF12833">
    <property type="entry name" value="HTH_18"/>
    <property type="match status" value="1"/>
</dbReference>
<gene>
    <name evidence="6" type="primary">ripA_1</name>
    <name evidence="6" type="ORF">NCTC11214_00465</name>
</gene>
<dbReference type="PROSITE" id="PS00041">
    <property type="entry name" value="HTH_ARAC_FAMILY_1"/>
    <property type="match status" value="1"/>
</dbReference>
<dbReference type="Proteomes" id="UP000281391">
    <property type="component" value="Chromosome"/>
</dbReference>
<organism evidence="6 7">
    <name type="scientific">Serratia odorifera</name>
    <dbReference type="NCBI Taxonomy" id="618"/>
    <lineage>
        <taxon>Bacteria</taxon>
        <taxon>Pseudomonadati</taxon>
        <taxon>Pseudomonadota</taxon>
        <taxon>Gammaproteobacteria</taxon>
        <taxon>Enterobacterales</taxon>
        <taxon>Yersiniaceae</taxon>
        <taxon>Serratia</taxon>
    </lineage>
</organism>
<accession>A0A447KKX8</accession>
<proteinExistence type="predicted"/>
<dbReference type="FunFam" id="1.10.10.60:FF:000132">
    <property type="entry name" value="AraC family transcriptional regulator"/>
    <property type="match status" value="1"/>
</dbReference>
<protein>
    <submittedName>
        <fullName evidence="6">HTH-type transcriptional repressor of iron proteins A</fullName>
    </submittedName>
</protein>
<dbReference type="CDD" id="cd06124">
    <property type="entry name" value="cupin_NimR-like_N"/>
    <property type="match status" value="1"/>
</dbReference>
<evidence type="ECO:0000256" key="4">
    <source>
        <dbReference type="ARBA" id="ARBA00023163"/>
    </source>
</evidence>
<keyword evidence="2" id="KW-0805">Transcription regulation</keyword>
<dbReference type="KEGG" id="sof:NCTC11214_00465"/>
<dbReference type="InterPro" id="IPR018062">
    <property type="entry name" value="HTH_AraC-typ_CS"/>
</dbReference>
<dbReference type="PANTHER" id="PTHR11019:SF159">
    <property type="entry name" value="TRANSCRIPTIONAL REGULATOR-RELATED"/>
    <property type="match status" value="1"/>
</dbReference>
<name>A0A447KKX8_SEROD</name>
<feature type="domain" description="HTH araC/xylS-type" evidence="5">
    <location>
        <begin position="144"/>
        <end position="240"/>
    </location>
</feature>
<dbReference type="GO" id="GO:0003700">
    <property type="term" value="F:DNA-binding transcription factor activity"/>
    <property type="evidence" value="ECO:0007669"/>
    <property type="project" value="InterPro"/>
</dbReference>
<reference evidence="6 7" key="1">
    <citation type="submission" date="2018-12" db="EMBL/GenBank/DDBJ databases">
        <authorList>
            <consortium name="Pathogen Informatics"/>
        </authorList>
    </citation>
    <scope>NUCLEOTIDE SEQUENCE [LARGE SCALE GENOMIC DNA]</scope>
    <source>
        <strain evidence="6 7">NCTC11214</strain>
    </source>
</reference>
<dbReference type="Pfam" id="PF02311">
    <property type="entry name" value="AraC_binding"/>
    <property type="match status" value="1"/>
</dbReference>
<evidence type="ECO:0000313" key="7">
    <source>
        <dbReference type="Proteomes" id="UP000281391"/>
    </source>
</evidence>
<keyword evidence="4" id="KW-0804">Transcription</keyword>
<dbReference type="InterPro" id="IPR018060">
    <property type="entry name" value="HTH_AraC"/>
</dbReference>
<dbReference type="SMART" id="SM00342">
    <property type="entry name" value="HTH_ARAC"/>
    <property type="match status" value="1"/>
</dbReference>
<evidence type="ECO:0000313" key="6">
    <source>
        <dbReference type="EMBL" id="VDZ51972.1"/>
    </source>
</evidence>
<dbReference type="RefSeq" id="WP_004954760.1">
    <property type="nucleotide sequence ID" value="NZ_JAQMZQ010000004.1"/>
</dbReference>
<dbReference type="SUPFAM" id="SSF46689">
    <property type="entry name" value="Homeodomain-like"/>
    <property type="match status" value="1"/>
</dbReference>
<evidence type="ECO:0000259" key="5">
    <source>
        <dbReference type="PROSITE" id="PS01124"/>
    </source>
</evidence>
<dbReference type="GO" id="GO:0043565">
    <property type="term" value="F:sequence-specific DNA binding"/>
    <property type="evidence" value="ECO:0007669"/>
    <property type="project" value="InterPro"/>
</dbReference>
<dbReference type="InterPro" id="IPR003313">
    <property type="entry name" value="AraC-bd"/>
</dbReference>
<dbReference type="Gene3D" id="1.10.10.60">
    <property type="entry name" value="Homeodomain-like"/>
    <property type="match status" value="1"/>
</dbReference>
<evidence type="ECO:0000256" key="1">
    <source>
        <dbReference type="ARBA" id="ARBA00022491"/>
    </source>
</evidence>
<dbReference type="EMBL" id="LR134117">
    <property type="protein sequence ID" value="VDZ51972.1"/>
    <property type="molecule type" value="Genomic_DNA"/>
</dbReference>
<dbReference type="SUPFAM" id="SSF51182">
    <property type="entry name" value="RmlC-like cupins"/>
    <property type="match status" value="1"/>
</dbReference>
<dbReference type="PANTHER" id="PTHR11019">
    <property type="entry name" value="HTH-TYPE TRANSCRIPTIONAL REGULATOR NIMR"/>
    <property type="match status" value="1"/>
</dbReference>
<dbReference type="InterPro" id="IPR011051">
    <property type="entry name" value="RmlC_Cupin_sf"/>
</dbReference>
<keyword evidence="3" id="KW-0238">DNA-binding</keyword>
<dbReference type="AlphaFoldDB" id="A0A447KKX8"/>